<dbReference type="PANTHER" id="PTHR43214:SF43">
    <property type="entry name" value="TWO-COMPONENT RESPONSE REGULATOR"/>
    <property type="match status" value="1"/>
</dbReference>
<proteinExistence type="predicted"/>
<comment type="caution">
    <text evidence="4">The sequence shown here is derived from an EMBL/GenBank/DDBJ whole genome shotgun (WGS) entry which is preliminary data.</text>
</comment>
<dbReference type="InterPro" id="IPR058245">
    <property type="entry name" value="NreC/VraR/RcsB-like_REC"/>
</dbReference>
<dbReference type="Pfam" id="PF00072">
    <property type="entry name" value="Response_reg"/>
    <property type="match status" value="1"/>
</dbReference>
<organism evidence="4 5">
    <name type="scientific">Desulfosalsimonas propionicica</name>
    <dbReference type="NCBI Taxonomy" id="332175"/>
    <lineage>
        <taxon>Bacteria</taxon>
        <taxon>Pseudomonadati</taxon>
        <taxon>Thermodesulfobacteriota</taxon>
        <taxon>Desulfobacteria</taxon>
        <taxon>Desulfobacterales</taxon>
        <taxon>Desulfosalsimonadaceae</taxon>
        <taxon>Desulfosalsimonas</taxon>
    </lineage>
</organism>
<dbReference type="CDD" id="cd00130">
    <property type="entry name" value="PAS"/>
    <property type="match status" value="1"/>
</dbReference>
<dbReference type="AlphaFoldDB" id="A0A7W0CAG5"/>
<evidence type="ECO:0000256" key="1">
    <source>
        <dbReference type="ARBA" id="ARBA00023125"/>
    </source>
</evidence>
<dbReference type="Gene3D" id="3.40.50.2300">
    <property type="match status" value="1"/>
</dbReference>
<dbReference type="InterPro" id="IPR039420">
    <property type="entry name" value="WalR-like"/>
</dbReference>
<feature type="domain" description="Response regulatory" evidence="3">
    <location>
        <begin position="147"/>
        <end position="263"/>
    </location>
</feature>
<dbReference type="EMBL" id="JACDUS010000007">
    <property type="protein sequence ID" value="MBA2882164.1"/>
    <property type="molecule type" value="Genomic_DNA"/>
</dbReference>
<keyword evidence="5" id="KW-1185">Reference proteome</keyword>
<evidence type="ECO:0000313" key="5">
    <source>
        <dbReference type="Proteomes" id="UP000525298"/>
    </source>
</evidence>
<dbReference type="InterPro" id="IPR000014">
    <property type="entry name" value="PAS"/>
</dbReference>
<dbReference type="PANTHER" id="PTHR43214">
    <property type="entry name" value="TWO-COMPONENT RESPONSE REGULATOR"/>
    <property type="match status" value="1"/>
</dbReference>
<dbReference type="SUPFAM" id="SSF52172">
    <property type="entry name" value="CheY-like"/>
    <property type="match status" value="1"/>
</dbReference>
<evidence type="ECO:0000259" key="3">
    <source>
        <dbReference type="PROSITE" id="PS50110"/>
    </source>
</evidence>
<dbReference type="GO" id="GO:0000160">
    <property type="term" value="P:phosphorelay signal transduction system"/>
    <property type="evidence" value="ECO:0007669"/>
    <property type="project" value="InterPro"/>
</dbReference>
<keyword evidence="1" id="KW-0238">DNA-binding</keyword>
<dbReference type="RefSeq" id="WP_181551815.1">
    <property type="nucleotide sequence ID" value="NZ_JACDUS010000007.1"/>
</dbReference>
<gene>
    <name evidence="4" type="ORF">HNR65_002505</name>
</gene>
<dbReference type="InterPro" id="IPR035965">
    <property type="entry name" value="PAS-like_dom_sf"/>
</dbReference>
<dbReference type="Gene3D" id="3.30.450.20">
    <property type="entry name" value="PAS domain"/>
    <property type="match status" value="1"/>
</dbReference>
<protein>
    <submittedName>
        <fullName evidence="4">CheY-like chemotaxis protein</fullName>
    </submittedName>
</protein>
<dbReference type="SUPFAM" id="SSF55785">
    <property type="entry name" value="PYP-like sensor domain (PAS domain)"/>
    <property type="match status" value="1"/>
</dbReference>
<accession>A0A7W0CAG5</accession>
<dbReference type="SMART" id="SM00448">
    <property type="entry name" value="REC"/>
    <property type="match status" value="1"/>
</dbReference>
<dbReference type="CDD" id="cd17535">
    <property type="entry name" value="REC_NarL-like"/>
    <property type="match status" value="1"/>
</dbReference>
<dbReference type="InterPro" id="IPR011006">
    <property type="entry name" value="CheY-like_superfamily"/>
</dbReference>
<dbReference type="PROSITE" id="PS50110">
    <property type="entry name" value="RESPONSE_REGULATORY"/>
    <property type="match status" value="1"/>
</dbReference>
<feature type="modified residue" description="4-aspartylphosphate" evidence="2">
    <location>
        <position position="198"/>
    </location>
</feature>
<evidence type="ECO:0000256" key="2">
    <source>
        <dbReference type="PROSITE-ProRule" id="PRU00169"/>
    </source>
</evidence>
<name>A0A7W0CAG5_9BACT</name>
<dbReference type="GO" id="GO:0003677">
    <property type="term" value="F:DNA binding"/>
    <property type="evidence" value="ECO:0007669"/>
    <property type="project" value="UniProtKB-KW"/>
</dbReference>
<reference evidence="4 5" key="1">
    <citation type="submission" date="2020-07" db="EMBL/GenBank/DDBJ databases">
        <title>Genomic Encyclopedia of Type Strains, Phase IV (KMG-IV): sequencing the most valuable type-strain genomes for metagenomic binning, comparative biology and taxonomic classification.</title>
        <authorList>
            <person name="Goeker M."/>
        </authorList>
    </citation>
    <scope>NUCLEOTIDE SEQUENCE [LARGE SCALE GENOMIC DNA]</scope>
    <source>
        <strain evidence="4 5">DSM 17721</strain>
    </source>
</reference>
<keyword evidence="2" id="KW-0597">Phosphoprotein</keyword>
<dbReference type="InterPro" id="IPR001789">
    <property type="entry name" value="Sig_transdc_resp-reg_receiver"/>
</dbReference>
<sequence>MTETNMDSGAEIFQQGTESTEGLAVVSKDHKILYCNSRFAALADSASKPTIGTPITDVVAENEQKRLMALLGQAHQHEQVSGEFYFKPGNGDKILCRASMHSLNVNDLKAVCMVVKHHAAPGNGDRQKPLDTAAEKTIKGSADSRTEVMLVDDHEVMRQGLSMLLSNYDDISVTGEAADGKEAVELARELNPDVILMDISMPEMSGIEATRIIKAEMPHIRIIGLSMFDASDQAEEIKRAGAGQYLKKNGDKQELLSTIRNNSVNAC</sequence>
<evidence type="ECO:0000313" key="4">
    <source>
        <dbReference type="EMBL" id="MBA2882164.1"/>
    </source>
</evidence>
<dbReference type="Proteomes" id="UP000525298">
    <property type="component" value="Unassembled WGS sequence"/>
</dbReference>